<accession>A0ACC2V696</accession>
<evidence type="ECO:0000313" key="2">
    <source>
        <dbReference type="Proteomes" id="UP001241377"/>
    </source>
</evidence>
<keyword evidence="2" id="KW-1185">Reference proteome</keyword>
<dbReference type="Proteomes" id="UP001241377">
    <property type="component" value="Unassembled WGS sequence"/>
</dbReference>
<comment type="caution">
    <text evidence="1">The sequence shown here is derived from an EMBL/GenBank/DDBJ whole genome shotgun (WGS) entry which is preliminary data.</text>
</comment>
<organism evidence="1 2">
    <name type="scientific">Naganishia cerealis</name>
    <dbReference type="NCBI Taxonomy" id="610337"/>
    <lineage>
        <taxon>Eukaryota</taxon>
        <taxon>Fungi</taxon>
        <taxon>Dikarya</taxon>
        <taxon>Basidiomycota</taxon>
        <taxon>Agaricomycotina</taxon>
        <taxon>Tremellomycetes</taxon>
        <taxon>Filobasidiales</taxon>
        <taxon>Filobasidiaceae</taxon>
        <taxon>Naganishia</taxon>
    </lineage>
</organism>
<reference evidence="1" key="1">
    <citation type="submission" date="2023-04" db="EMBL/GenBank/DDBJ databases">
        <title>Draft Genome sequencing of Naganishia species isolated from polar environments using Oxford Nanopore Technology.</title>
        <authorList>
            <person name="Leo P."/>
            <person name="Venkateswaran K."/>
        </authorList>
    </citation>
    <scope>NUCLEOTIDE SEQUENCE</scope>
    <source>
        <strain evidence="1">MNA-CCFEE 5261</strain>
    </source>
</reference>
<evidence type="ECO:0000313" key="1">
    <source>
        <dbReference type="EMBL" id="KAJ9094855.1"/>
    </source>
</evidence>
<sequence>MITLHLLLFQAERALAFSQELQREATATGQSQNASTYAIKKEQYSRLRKALAYATELYDIAHELSETPDPRVDPVTLAEVSTYLLQIQATTSFSKARHDEAIVKFVTRRKLLALLSDGAITSHAQALANQSMDESDPLIRFCAYKMGRKQGEIASGQSEVDAIVADFDNDAFEEGLPGYKKLVADVKKFIEERDAVEGGANRQMLEPIRWAGEAIEIRNAEVVRAMVRAQAALKALQSADAKEKEEQEGVKKTAKMRVGSRGKSMKRWDNVLGTLGDAEAVARRQIVDDNDSSLAGGSVLTSSSPTFIHQYILFLLLTYRIRRDLLFIDSMETPTDKSILKAISVQSIKKKAQTSKVASSATSKKKSTANHYAKRDISISRSKREEALKALQAVTKLYDSIVQSVEQISGLTIVEERENVWRGVNGFEAYVKAIKYDFVPFFDLPEASADRPHMCLR</sequence>
<protein>
    <submittedName>
        <fullName evidence="1">Uncharacterized protein</fullName>
    </submittedName>
</protein>
<name>A0ACC2V696_9TREE</name>
<gene>
    <name evidence="1" type="ORF">QFC19_007784</name>
</gene>
<dbReference type="EMBL" id="JASBWR010000107">
    <property type="protein sequence ID" value="KAJ9094855.1"/>
    <property type="molecule type" value="Genomic_DNA"/>
</dbReference>
<proteinExistence type="predicted"/>